<sequence length="323" mass="36716">MNNCMKIALLGVSHWHLPLYLPGLPENSVVGISDDDMGIAASYAKRYGCPAYQDYRQMVIETKPDFVFAFAPHYRMKEVAMYLLEMGIPFSMEKPAGLNANEVEVLYDTCEKKKGFCSIPFVWRYSDTVNDLKNKYLKTPITHMSYRFIAGPPSRYLETSPWMLSRKTAGGGCMTNLGVHFIDMAMFLTDSCSADTLSSSYQYGSEYDIETYATSLLRLPQGTSLLLESGYAYPMSDESKRENRWTIVTENGYYILAENNLEIREYGKAPASVSLNTDSDVYYAEYTRTTLNDWTTGIRPRASLKEMLDVSRVLDEMNNKARL</sequence>
<dbReference type="Pfam" id="PF22725">
    <property type="entry name" value="GFO_IDH_MocA_C3"/>
    <property type="match status" value="1"/>
</dbReference>
<dbReference type="EMBL" id="CP010086">
    <property type="protein sequence ID" value="AJH00158.1"/>
    <property type="molecule type" value="Genomic_DNA"/>
</dbReference>
<dbReference type="Proteomes" id="UP000031866">
    <property type="component" value="Chromosome"/>
</dbReference>
<dbReference type="SUPFAM" id="SSF55347">
    <property type="entry name" value="Glyceraldehyde-3-phosphate dehydrogenase-like, C-terminal domain"/>
    <property type="match status" value="1"/>
</dbReference>
<evidence type="ECO:0000313" key="3">
    <source>
        <dbReference type="EMBL" id="AJH00158.1"/>
    </source>
</evidence>
<dbReference type="OrthoDB" id="9783105at2"/>
<feature type="domain" description="Gfo/Idh/MocA-like oxidoreductase N-terminal" evidence="1">
    <location>
        <begin position="21"/>
        <end position="118"/>
    </location>
</feature>
<accession>A0A0B5QQ97</accession>
<dbReference type="Pfam" id="PF01408">
    <property type="entry name" value="GFO_IDH_MocA"/>
    <property type="match status" value="1"/>
</dbReference>
<evidence type="ECO:0000259" key="1">
    <source>
        <dbReference type="Pfam" id="PF01408"/>
    </source>
</evidence>
<dbReference type="InterPro" id="IPR055170">
    <property type="entry name" value="GFO_IDH_MocA-like_dom"/>
</dbReference>
<dbReference type="KEGG" id="cbei:LF65_03601"/>
<dbReference type="Gene3D" id="3.30.360.10">
    <property type="entry name" value="Dihydrodipicolinate Reductase, domain 2"/>
    <property type="match status" value="1"/>
</dbReference>
<dbReference type="InterPro" id="IPR036291">
    <property type="entry name" value="NAD(P)-bd_dom_sf"/>
</dbReference>
<dbReference type="PANTHER" id="PTHR43249">
    <property type="entry name" value="UDP-N-ACETYL-2-AMINO-2-DEOXY-D-GLUCURONATE OXIDASE"/>
    <property type="match status" value="1"/>
</dbReference>
<gene>
    <name evidence="3" type="ORF">LF65_03601</name>
</gene>
<dbReference type="GO" id="GO:0000166">
    <property type="term" value="F:nucleotide binding"/>
    <property type="evidence" value="ECO:0007669"/>
    <property type="project" value="InterPro"/>
</dbReference>
<dbReference type="STRING" id="1520.LF65_03601"/>
<dbReference type="AlphaFoldDB" id="A0A0B5QQ97"/>
<dbReference type="RefSeq" id="WP_041897771.1">
    <property type="nucleotide sequence ID" value="NZ_CP010086.2"/>
</dbReference>
<evidence type="ECO:0000313" key="4">
    <source>
        <dbReference type="Proteomes" id="UP000031866"/>
    </source>
</evidence>
<feature type="domain" description="GFO/IDH/MocA-like oxidoreductase" evidence="2">
    <location>
        <begin position="144"/>
        <end position="254"/>
    </location>
</feature>
<reference evidence="4" key="1">
    <citation type="submission" date="2014-12" db="EMBL/GenBank/DDBJ databases">
        <title>Genome sequence of Clostridium beijerinckii strain 59B.</title>
        <authorList>
            <person name="Little G.T."/>
            <person name="Minton N.P."/>
        </authorList>
    </citation>
    <scope>NUCLEOTIDE SEQUENCE [LARGE SCALE GENOMIC DNA]</scope>
    <source>
        <strain evidence="4">59B</strain>
    </source>
</reference>
<dbReference type="Gene3D" id="3.40.50.720">
    <property type="entry name" value="NAD(P)-binding Rossmann-like Domain"/>
    <property type="match status" value="1"/>
</dbReference>
<evidence type="ECO:0000259" key="2">
    <source>
        <dbReference type="Pfam" id="PF22725"/>
    </source>
</evidence>
<dbReference type="SUPFAM" id="SSF51735">
    <property type="entry name" value="NAD(P)-binding Rossmann-fold domains"/>
    <property type="match status" value="1"/>
</dbReference>
<name>A0A0B5QQ97_CLOBE</name>
<proteinExistence type="predicted"/>
<dbReference type="InterPro" id="IPR000683">
    <property type="entry name" value="Gfo/Idh/MocA-like_OxRdtase_N"/>
</dbReference>
<dbReference type="InterPro" id="IPR052515">
    <property type="entry name" value="Gfo/Idh/MocA_Oxidoreductase"/>
</dbReference>
<dbReference type="PANTHER" id="PTHR43249:SF1">
    <property type="entry name" value="D-GLUCOSIDE 3-DEHYDROGENASE"/>
    <property type="match status" value="1"/>
</dbReference>
<protein>
    <submittedName>
        <fullName evidence="3">Oxidoreductase</fullName>
    </submittedName>
</protein>
<organism evidence="3 4">
    <name type="scientific">Clostridium beijerinckii</name>
    <name type="common">Clostridium MP</name>
    <dbReference type="NCBI Taxonomy" id="1520"/>
    <lineage>
        <taxon>Bacteria</taxon>
        <taxon>Bacillati</taxon>
        <taxon>Bacillota</taxon>
        <taxon>Clostridia</taxon>
        <taxon>Eubacteriales</taxon>
        <taxon>Clostridiaceae</taxon>
        <taxon>Clostridium</taxon>
    </lineage>
</organism>